<dbReference type="AlphaFoldDB" id="A0A366DQ14"/>
<protein>
    <recommendedName>
        <fullName evidence="4">SH3 domain-containing protein</fullName>
    </recommendedName>
</protein>
<comment type="caution">
    <text evidence="2">The sequence shown here is derived from an EMBL/GenBank/DDBJ whole genome shotgun (WGS) entry which is preliminary data.</text>
</comment>
<accession>A0A366DQ14</accession>
<feature type="signal peptide" evidence="1">
    <location>
        <begin position="1"/>
        <end position="21"/>
    </location>
</feature>
<keyword evidence="1" id="KW-0732">Signal</keyword>
<dbReference type="OrthoDB" id="964913at2"/>
<evidence type="ECO:0000313" key="3">
    <source>
        <dbReference type="Proteomes" id="UP000252893"/>
    </source>
</evidence>
<gene>
    <name evidence="2" type="ORF">DFR47_10790</name>
</gene>
<dbReference type="Gene3D" id="2.30.30.40">
    <property type="entry name" value="SH3 Domains"/>
    <property type="match status" value="1"/>
</dbReference>
<keyword evidence="3" id="KW-1185">Reference proteome</keyword>
<name>A0A366DQ14_9HYPH</name>
<evidence type="ECO:0000256" key="1">
    <source>
        <dbReference type="SAM" id="SignalP"/>
    </source>
</evidence>
<evidence type="ECO:0000313" key="2">
    <source>
        <dbReference type="EMBL" id="RBO92191.1"/>
    </source>
</evidence>
<organism evidence="2 3">
    <name type="scientific">Pseudochrobactrum asaccharolyticum</name>
    <dbReference type="NCBI Taxonomy" id="354351"/>
    <lineage>
        <taxon>Bacteria</taxon>
        <taxon>Pseudomonadati</taxon>
        <taxon>Pseudomonadota</taxon>
        <taxon>Alphaproteobacteria</taxon>
        <taxon>Hyphomicrobiales</taxon>
        <taxon>Brucellaceae</taxon>
        <taxon>Pseudochrobactrum</taxon>
    </lineage>
</organism>
<feature type="chain" id="PRO_5016809586" description="SH3 domain-containing protein" evidence="1">
    <location>
        <begin position="22"/>
        <end position="107"/>
    </location>
</feature>
<dbReference type="EMBL" id="QNRH01000007">
    <property type="protein sequence ID" value="RBO92191.1"/>
    <property type="molecule type" value="Genomic_DNA"/>
</dbReference>
<reference evidence="2 3" key="1">
    <citation type="submission" date="2018-06" db="EMBL/GenBank/DDBJ databases">
        <title>Genomic Encyclopedia of Type Strains, Phase IV (KMG-IV): sequencing the most valuable type-strain genomes for metagenomic binning, comparative biology and taxonomic classification.</title>
        <authorList>
            <person name="Goeker M."/>
        </authorList>
    </citation>
    <scope>NUCLEOTIDE SEQUENCE [LARGE SCALE GENOMIC DNA]</scope>
    <source>
        <strain evidence="2 3">DSM 25619</strain>
    </source>
</reference>
<dbReference type="Proteomes" id="UP000252893">
    <property type="component" value="Unassembled WGS sequence"/>
</dbReference>
<sequence length="107" mass="11600">MKSKTIMIALALAVLPVAAHATTGPGCLRIVNVAANDVLNVRAEPSARSRIVISIPANNYGVLALKGECTPKNIAWGQRWCPISYSYEDGTLRGYVKARFVRDQECP</sequence>
<proteinExistence type="predicted"/>
<evidence type="ECO:0008006" key="4">
    <source>
        <dbReference type="Google" id="ProtNLM"/>
    </source>
</evidence>
<dbReference type="RefSeq" id="WP_147245590.1">
    <property type="nucleotide sequence ID" value="NZ_JBHEEG010000009.1"/>
</dbReference>